<evidence type="ECO:0000313" key="1">
    <source>
        <dbReference type="EMBL" id="SEE91058.1"/>
    </source>
</evidence>
<gene>
    <name evidence="1" type="ORF">SAMN04488561_3310</name>
</gene>
<dbReference type="STRING" id="561176.SAMN04488561_3310"/>
<reference evidence="2" key="1">
    <citation type="submission" date="2016-10" db="EMBL/GenBank/DDBJ databases">
        <authorList>
            <person name="Varghese N."/>
            <person name="Submissions S."/>
        </authorList>
    </citation>
    <scope>NUCLEOTIDE SEQUENCE [LARGE SCALE GENOMIC DNA]</scope>
    <source>
        <strain evidence="2">DSM 45237</strain>
    </source>
</reference>
<name>A0A1H5MRR1_9ACTN</name>
<protein>
    <recommendedName>
        <fullName evidence="3">Helix-turn-helix domain-containing protein</fullName>
    </recommendedName>
</protein>
<evidence type="ECO:0008006" key="3">
    <source>
        <dbReference type="Google" id="ProtNLM"/>
    </source>
</evidence>
<keyword evidence="2" id="KW-1185">Reference proteome</keyword>
<dbReference type="Proteomes" id="UP000181980">
    <property type="component" value="Unassembled WGS sequence"/>
</dbReference>
<accession>A0A1H5MRR1</accession>
<sequence length="94" mass="10257">MDRTYRQLTEDERVRLAPRARERYEAGSTLVEVAAEFGIGAGVARRLVQLAGGRIRSRRGSVDAAAEAELDRQADEVEAELRSWDARGGADAGV</sequence>
<evidence type="ECO:0000313" key="2">
    <source>
        <dbReference type="Proteomes" id="UP000181980"/>
    </source>
</evidence>
<dbReference type="RefSeq" id="WP_069111644.1">
    <property type="nucleotide sequence ID" value="NZ_FNUC01000003.1"/>
</dbReference>
<proteinExistence type="predicted"/>
<dbReference type="AlphaFoldDB" id="A0A1H5MRR1"/>
<organism evidence="1 2">
    <name type="scientific">Jiangella alba</name>
    <dbReference type="NCBI Taxonomy" id="561176"/>
    <lineage>
        <taxon>Bacteria</taxon>
        <taxon>Bacillati</taxon>
        <taxon>Actinomycetota</taxon>
        <taxon>Actinomycetes</taxon>
        <taxon>Jiangellales</taxon>
        <taxon>Jiangellaceae</taxon>
        <taxon>Jiangella</taxon>
    </lineage>
</organism>
<dbReference type="EMBL" id="FNUC01000003">
    <property type="protein sequence ID" value="SEE91058.1"/>
    <property type="molecule type" value="Genomic_DNA"/>
</dbReference>